<organism evidence="1 2">
    <name type="scientific">Herbaspirillum rubrisubalbicans Os34</name>
    <dbReference type="NCBI Taxonomy" id="1235827"/>
    <lineage>
        <taxon>Bacteria</taxon>
        <taxon>Pseudomonadati</taxon>
        <taxon>Pseudomonadota</taxon>
        <taxon>Betaproteobacteria</taxon>
        <taxon>Burkholderiales</taxon>
        <taxon>Oxalobacteraceae</taxon>
        <taxon>Herbaspirillum</taxon>
    </lineage>
</organism>
<protein>
    <submittedName>
        <fullName evidence="1">Uncharacterized protein</fullName>
    </submittedName>
</protein>
<gene>
    <name evidence="1" type="ORF">C798_20365</name>
</gene>
<reference evidence="1 2" key="1">
    <citation type="journal article" date="2012" name="J. Bacteriol.">
        <title>Genome sequence of the pathogenic Herbaspirillum seropedicae strain Os34, isolated from rice roots.</title>
        <authorList>
            <person name="Ye W."/>
            <person name="Ye S."/>
            <person name="Liu J."/>
            <person name="Chang S."/>
            <person name="Chen M."/>
            <person name="Zhu B."/>
            <person name="Guo L."/>
            <person name="An Q."/>
        </authorList>
    </citation>
    <scope>NUCLEOTIDE SEQUENCE [LARGE SCALE GENOMIC DNA]</scope>
    <source>
        <strain evidence="1 2">Os34</strain>
    </source>
</reference>
<evidence type="ECO:0000313" key="2">
    <source>
        <dbReference type="Proteomes" id="UP000501648"/>
    </source>
</evidence>
<evidence type="ECO:0000313" key="1">
    <source>
        <dbReference type="EMBL" id="QJQ02493.1"/>
    </source>
</evidence>
<sequence>MKIPEQIALWLQFNIYLITLDGYPPISFISGDNKTIMEPDVRWQLAVDTIDRCLVAGLMDVWNEGWMRENGLENSLALVNALAQHNPFDFEVPSDSAIYWIEPLLCSTDLCKYLVNKYELQKIEGHTICYPFMAEIEKVFEENAVGWRNAPLIDIRKD</sequence>
<dbReference type="EMBL" id="CP008956">
    <property type="protein sequence ID" value="QJQ02493.1"/>
    <property type="molecule type" value="Genomic_DNA"/>
</dbReference>
<dbReference type="RefSeq" id="WP_017455520.1">
    <property type="nucleotide sequence ID" value="NZ_CP008956.1"/>
</dbReference>
<accession>A0A6M3ZW91</accession>
<proteinExistence type="predicted"/>
<dbReference type="Proteomes" id="UP000501648">
    <property type="component" value="Chromosome"/>
</dbReference>
<dbReference type="AlphaFoldDB" id="A0A6M3ZW91"/>
<name>A0A6M3ZW91_9BURK</name>